<sequence>MGTQSAAHCDLANQVRIALTPATKAYAIGLVSSVSPRLFQLVRSRARRARRARKARQNGTSGSDSDGSRHRELKPLSEELLVVLKKSLEPHRFPTFCAVSIGGWSFLLPVIRYLLTNPVTKSRLSSGERRVLASFLAASLSGAAGLSLLNSGPVSHHSSSTSSTGGGVSRSGKDVIRDIQVPLAEEGKPMAGRTMDLTLFAVTRAVDVVVTLLWEKWRARRKQSGGWSWIERRIEGGTVPAVFAVSSGVVMYAWFYTPSKLPKTYNKWITDISETDARLIEALRRIRSGKFIYGHDTGEAALLGTYCEDLGLPAELGDPAKTAPIPCIIVHEGHNVSCEVNALRRSFKGFKFAFQMYLALNLLSKLRNPSKRALWLALKDSIQASSFLGAFIGLFWYGVCLTRTRLGPQLMSQAPVGFFDNEIIVRVGCMLCGWSIYLEEARRRAEMAFFVAPRALAVVLPRKYDVTKRWREVLAFALSAGVIVTAAREERRLLRGVFGRLLSSITGRRETGSRARSVMWPFGGR</sequence>
<dbReference type="PANTHER" id="PTHR12459">
    <property type="entry name" value="TRANSMEMBRANE PROTEIN 135-RELATED"/>
    <property type="match status" value="1"/>
</dbReference>
<evidence type="ECO:0008006" key="4">
    <source>
        <dbReference type="Google" id="ProtNLM"/>
    </source>
</evidence>
<accession>A0A3N4ILA4</accession>
<dbReference type="EMBL" id="ML119648">
    <property type="protein sequence ID" value="RPA86913.1"/>
    <property type="molecule type" value="Genomic_DNA"/>
</dbReference>
<dbReference type="PANTHER" id="PTHR12459:SF15">
    <property type="entry name" value="TRANSMEMBRANE PROTEIN 135"/>
    <property type="match status" value="1"/>
</dbReference>
<evidence type="ECO:0000313" key="3">
    <source>
        <dbReference type="Proteomes" id="UP000275078"/>
    </source>
</evidence>
<reference evidence="2 3" key="1">
    <citation type="journal article" date="2018" name="Nat. Ecol. Evol.">
        <title>Pezizomycetes genomes reveal the molecular basis of ectomycorrhizal truffle lifestyle.</title>
        <authorList>
            <person name="Murat C."/>
            <person name="Payen T."/>
            <person name="Noel B."/>
            <person name="Kuo A."/>
            <person name="Morin E."/>
            <person name="Chen J."/>
            <person name="Kohler A."/>
            <person name="Krizsan K."/>
            <person name="Balestrini R."/>
            <person name="Da Silva C."/>
            <person name="Montanini B."/>
            <person name="Hainaut M."/>
            <person name="Levati E."/>
            <person name="Barry K.W."/>
            <person name="Belfiori B."/>
            <person name="Cichocki N."/>
            <person name="Clum A."/>
            <person name="Dockter R.B."/>
            <person name="Fauchery L."/>
            <person name="Guy J."/>
            <person name="Iotti M."/>
            <person name="Le Tacon F."/>
            <person name="Lindquist E.A."/>
            <person name="Lipzen A."/>
            <person name="Malagnac F."/>
            <person name="Mello A."/>
            <person name="Molinier V."/>
            <person name="Miyauchi S."/>
            <person name="Poulain J."/>
            <person name="Riccioni C."/>
            <person name="Rubini A."/>
            <person name="Sitrit Y."/>
            <person name="Splivallo R."/>
            <person name="Traeger S."/>
            <person name="Wang M."/>
            <person name="Zifcakova L."/>
            <person name="Wipf D."/>
            <person name="Zambonelli A."/>
            <person name="Paolocci F."/>
            <person name="Nowrousian M."/>
            <person name="Ottonello S."/>
            <person name="Baldrian P."/>
            <person name="Spatafora J.W."/>
            <person name="Henrissat B."/>
            <person name="Nagy L.G."/>
            <person name="Aury J.M."/>
            <person name="Wincker P."/>
            <person name="Grigoriev I.V."/>
            <person name="Bonfante P."/>
            <person name="Martin F.M."/>
        </authorList>
    </citation>
    <scope>NUCLEOTIDE SEQUENCE [LARGE SCALE GENOMIC DNA]</scope>
    <source>
        <strain evidence="2 3">RN42</strain>
    </source>
</reference>
<dbReference type="AlphaFoldDB" id="A0A3N4ILA4"/>
<dbReference type="OrthoDB" id="4021778at2759"/>
<organism evidence="2 3">
    <name type="scientific">Ascobolus immersus RN42</name>
    <dbReference type="NCBI Taxonomy" id="1160509"/>
    <lineage>
        <taxon>Eukaryota</taxon>
        <taxon>Fungi</taxon>
        <taxon>Dikarya</taxon>
        <taxon>Ascomycota</taxon>
        <taxon>Pezizomycotina</taxon>
        <taxon>Pezizomycetes</taxon>
        <taxon>Pezizales</taxon>
        <taxon>Ascobolaceae</taxon>
        <taxon>Ascobolus</taxon>
    </lineage>
</organism>
<dbReference type="Proteomes" id="UP000275078">
    <property type="component" value="Unassembled WGS sequence"/>
</dbReference>
<protein>
    <recommendedName>
        <fullName evidence="4">Integral membrane protein</fullName>
    </recommendedName>
</protein>
<dbReference type="InterPro" id="IPR026749">
    <property type="entry name" value="Tmem135"/>
</dbReference>
<proteinExistence type="predicted"/>
<evidence type="ECO:0000256" key="1">
    <source>
        <dbReference type="SAM" id="MobiDB-lite"/>
    </source>
</evidence>
<name>A0A3N4ILA4_ASCIM</name>
<keyword evidence="3" id="KW-1185">Reference proteome</keyword>
<gene>
    <name evidence="2" type="ORF">BJ508DRAFT_234232</name>
</gene>
<evidence type="ECO:0000313" key="2">
    <source>
        <dbReference type="EMBL" id="RPA86913.1"/>
    </source>
</evidence>
<feature type="region of interest" description="Disordered" evidence="1">
    <location>
        <begin position="50"/>
        <end position="71"/>
    </location>
</feature>